<dbReference type="PANTHER" id="PTHR31891">
    <property type="entry name" value="FORMAMIDASE C869.04-RELATED"/>
    <property type="match status" value="1"/>
</dbReference>
<protein>
    <submittedName>
        <fullName evidence="1">Acetamidase/Formamidase family protein</fullName>
    </submittedName>
</protein>
<dbReference type="Proteomes" id="UP000323917">
    <property type="component" value="Chromosome"/>
</dbReference>
<evidence type="ECO:0000313" key="1">
    <source>
        <dbReference type="EMBL" id="QEG37655.1"/>
    </source>
</evidence>
<name>A0A5B9QJD5_9BACT</name>
<dbReference type="RefSeq" id="WP_210417819.1">
    <property type="nucleotide sequence ID" value="NZ_CP042913.1"/>
</dbReference>
<dbReference type="EMBL" id="CP042913">
    <property type="protein sequence ID" value="QEG37655.1"/>
    <property type="molecule type" value="Genomic_DNA"/>
</dbReference>
<evidence type="ECO:0000313" key="2">
    <source>
        <dbReference type="Proteomes" id="UP000323917"/>
    </source>
</evidence>
<dbReference type="SUPFAM" id="SSF141130">
    <property type="entry name" value="Acetamidase/Formamidase-like"/>
    <property type="match status" value="1"/>
</dbReference>
<dbReference type="PANTHER" id="PTHR31891:SF1">
    <property type="entry name" value="FORMAMIDASE C869.04-RELATED"/>
    <property type="match status" value="1"/>
</dbReference>
<dbReference type="AlphaFoldDB" id="A0A5B9QJD5"/>
<organism evidence="1 2">
    <name type="scientific">Bythopirellula goksoeyrii</name>
    <dbReference type="NCBI Taxonomy" id="1400387"/>
    <lineage>
        <taxon>Bacteria</taxon>
        <taxon>Pseudomonadati</taxon>
        <taxon>Planctomycetota</taxon>
        <taxon>Planctomycetia</taxon>
        <taxon>Pirellulales</taxon>
        <taxon>Lacipirellulaceae</taxon>
        <taxon>Bythopirellula</taxon>
    </lineage>
</organism>
<reference evidence="1 2" key="1">
    <citation type="submission" date="2019-08" db="EMBL/GenBank/DDBJ databases">
        <title>Deep-cultivation of Planctomycetes and their phenomic and genomic characterization uncovers novel biology.</title>
        <authorList>
            <person name="Wiegand S."/>
            <person name="Jogler M."/>
            <person name="Boedeker C."/>
            <person name="Pinto D."/>
            <person name="Vollmers J."/>
            <person name="Rivas-Marin E."/>
            <person name="Kohn T."/>
            <person name="Peeters S.H."/>
            <person name="Heuer A."/>
            <person name="Rast P."/>
            <person name="Oberbeckmann S."/>
            <person name="Bunk B."/>
            <person name="Jeske O."/>
            <person name="Meyerdierks A."/>
            <person name="Storesund J.E."/>
            <person name="Kallscheuer N."/>
            <person name="Luecker S."/>
            <person name="Lage O.M."/>
            <person name="Pohl T."/>
            <person name="Merkel B.J."/>
            <person name="Hornburger P."/>
            <person name="Mueller R.-W."/>
            <person name="Bruemmer F."/>
            <person name="Labrenz M."/>
            <person name="Spormann A.M."/>
            <person name="Op den Camp H."/>
            <person name="Overmann J."/>
            <person name="Amann R."/>
            <person name="Jetten M.S.M."/>
            <person name="Mascher T."/>
            <person name="Medema M.H."/>
            <person name="Devos D.P."/>
            <person name="Kaster A.-K."/>
            <person name="Ovreas L."/>
            <person name="Rohde M."/>
            <person name="Galperin M.Y."/>
            <person name="Jogler C."/>
        </authorList>
    </citation>
    <scope>NUCLEOTIDE SEQUENCE [LARGE SCALE GENOMIC DNA]</scope>
    <source>
        <strain evidence="1 2">Pr1d</strain>
    </source>
</reference>
<gene>
    <name evidence="1" type="ORF">Pr1d_50010</name>
</gene>
<dbReference type="Pfam" id="PF03069">
    <property type="entry name" value="FmdA_AmdA"/>
    <property type="match status" value="2"/>
</dbReference>
<sequence length="348" mass="38171">MILPCAARSQRVEKLADYATLYACNSFQEAEEDHKRMRTIRQPDDAYVYTLSALHPPIATVACHETVLIKTVDAFEGKLNSSDDLYSQKCPGPPRANPQTGPFVIEEAEPGDTLVVQIHNIEPAESFAVTALIPEFGGLTGTSLTATLDEPLPESTRILPIEDGALRFNDTISLPLEPFIGTLGTAPDLEAISSLVPGYWGGNMDCVETCAGSSVWLPVRNEGAYFFVGDAHACQGDGELTGVAAEMSARITLSFALLKNRRIHWPRIETDEYLMAVGSARPLEDAARIAWKELIFWLEEDYGFNKLEAYQLLGLAGKMRLGNMVDPNYSMVAKIAKRWLPTSKADSD</sequence>
<dbReference type="Gene3D" id="2.40.10.120">
    <property type="match status" value="1"/>
</dbReference>
<accession>A0A5B9QJD5</accession>
<dbReference type="Gene3D" id="3.10.28.20">
    <property type="entry name" value="Acetamidase/Formamidase-like domains"/>
    <property type="match status" value="1"/>
</dbReference>
<dbReference type="KEGG" id="bgok:Pr1d_50010"/>
<dbReference type="GO" id="GO:0016811">
    <property type="term" value="F:hydrolase activity, acting on carbon-nitrogen (but not peptide) bonds, in linear amides"/>
    <property type="evidence" value="ECO:0007669"/>
    <property type="project" value="InterPro"/>
</dbReference>
<dbReference type="InterPro" id="IPR004304">
    <property type="entry name" value="FmdA_AmdA"/>
</dbReference>
<proteinExistence type="predicted"/>
<keyword evidence="2" id="KW-1185">Reference proteome</keyword>
<dbReference type="Gene3D" id="2.60.120.580">
    <property type="entry name" value="Acetamidase/Formamidase-like domains"/>
    <property type="match status" value="1"/>
</dbReference>